<dbReference type="AlphaFoldDB" id="A0AA35USC2"/>
<feature type="compositionally biased region" description="Low complexity" evidence="1">
    <location>
        <begin position="76"/>
        <end position="91"/>
    </location>
</feature>
<evidence type="ECO:0000313" key="3">
    <source>
        <dbReference type="Proteomes" id="UP001158598"/>
    </source>
</evidence>
<reference evidence="2" key="1">
    <citation type="submission" date="2023-03" db="EMBL/GenBank/DDBJ databases">
        <authorList>
            <person name="Pearce D."/>
        </authorList>
    </citation>
    <scope>NUCLEOTIDE SEQUENCE</scope>
    <source>
        <strain evidence="2">Mc</strain>
    </source>
</reference>
<feature type="region of interest" description="Disordered" evidence="1">
    <location>
        <begin position="60"/>
        <end position="101"/>
    </location>
</feature>
<dbReference type="Proteomes" id="UP001158598">
    <property type="component" value="Chromosome"/>
</dbReference>
<sequence length="333" mass="36358">MRSVGRPLKRVGQVWEVAFAWLLVLPAAAPVQGVEPGAQFSPSGSSPERSAGYATIYREHVHSTEPDRPRRPGSTPAPRGVAPAPRVVTVREPGPDLANFPNSSYTLPEGGIYLEMSPFTLQGASSDSVKQYNWEFLFRYGLTDDVELRLFTQGLTVQGPPQSATGFAPLTFDTKIHLYKDDFEYFNYSVGLEAYVQSTWGSPFFDNGTQGSLTINADHVLPWGIAFNWNFGFASLKDFRGAEVILPSFQWAFQRDVVEDFALFIQGYVNAAALPRTLHAGAVGPVKTLQEHAVGAGFQWTLNDRIAVFGSYSGALGAYVPSYLGTMGLAVAF</sequence>
<accession>A0AA35USC2</accession>
<name>A0AA35USC2_METCP</name>
<dbReference type="Pfam" id="PF13557">
    <property type="entry name" value="Phenol_MetA_deg"/>
    <property type="match status" value="1"/>
</dbReference>
<dbReference type="InterPro" id="IPR025737">
    <property type="entry name" value="FApF"/>
</dbReference>
<gene>
    <name evidence="2" type="ORF">MCNOR_0355</name>
</gene>
<organism evidence="2 3">
    <name type="scientific">Methylococcus capsulatus</name>
    <dbReference type="NCBI Taxonomy" id="414"/>
    <lineage>
        <taxon>Bacteria</taxon>
        <taxon>Pseudomonadati</taxon>
        <taxon>Pseudomonadota</taxon>
        <taxon>Gammaproteobacteria</taxon>
        <taxon>Methylococcales</taxon>
        <taxon>Methylococcaceae</taxon>
        <taxon>Methylococcus</taxon>
    </lineage>
</organism>
<proteinExistence type="predicted"/>
<evidence type="ECO:0000256" key="1">
    <source>
        <dbReference type="SAM" id="MobiDB-lite"/>
    </source>
</evidence>
<feature type="compositionally biased region" description="Basic and acidic residues" evidence="1">
    <location>
        <begin position="60"/>
        <end position="70"/>
    </location>
</feature>
<protein>
    <submittedName>
        <fullName evidence="2">Uncharacterized protein</fullName>
    </submittedName>
</protein>
<evidence type="ECO:0000313" key="2">
    <source>
        <dbReference type="EMBL" id="CAI8735073.1"/>
    </source>
</evidence>
<dbReference type="EMBL" id="OX458332">
    <property type="protein sequence ID" value="CAI8735073.1"/>
    <property type="molecule type" value="Genomic_DNA"/>
</dbReference>